<dbReference type="AlphaFoldDB" id="A0A3M9XU26"/>
<dbReference type="InterPro" id="IPR011048">
    <property type="entry name" value="Haem_d1_sf"/>
</dbReference>
<keyword evidence="2" id="KW-1185">Reference proteome</keyword>
<evidence type="ECO:0000313" key="1">
    <source>
        <dbReference type="EMBL" id="RNJ51355.1"/>
    </source>
</evidence>
<gene>
    <name evidence="1" type="ORF">D1O30_18915</name>
</gene>
<name>A0A3M9XU26_9HYPH</name>
<dbReference type="SUPFAM" id="SSF51004">
    <property type="entry name" value="C-terminal (heme d1) domain of cytochrome cd1-nitrite reductase"/>
    <property type="match status" value="1"/>
</dbReference>
<comment type="caution">
    <text evidence="1">The sequence shown here is derived from an EMBL/GenBank/DDBJ whole genome shotgun (WGS) entry which is preliminary data.</text>
</comment>
<dbReference type="InterPro" id="IPR015943">
    <property type="entry name" value="WD40/YVTN_repeat-like_dom_sf"/>
</dbReference>
<accession>A0A3M9XU26</accession>
<proteinExistence type="predicted"/>
<evidence type="ECO:0000313" key="2">
    <source>
        <dbReference type="Proteomes" id="UP000268623"/>
    </source>
</evidence>
<dbReference type="OrthoDB" id="5290932at2"/>
<protein>
    <recommendedName>
        <fullName evidence="3">YncE family protein</fullName>
    </recommendedName>
</protein>
<evidence type="ECO:0008006" key="3">
    <source>
        <dbReference type="Google" id="ProtNLM"/>
    </source>
</evidence>
<organism evidence="1 2">
    <name type="scientific">Methylocystis hirsuta</name>
    <dbReference type="NCBI Taxonomy" id="369798"/>
    <lineage>
        <taxon>Bacteria</taxon>
        <taxon>Pseudomonadati</taxon>
        <taxon>Pseudomonadota</taxon>
        <taxon>Alphaproteobacteria</taxon>
        <taxon>Hyphomicrobiales</taxon>
        <taxon>Methylocystaceae</taxon>
        <taxon>Methylocystis</taxon>
    </lineage>
</organism>
<reference evidence="1 2" key="1">
    <citation type="submission" date="2018-08" db="EMBL/GenBank/DDBJ databases">
        <title>Genome sequence of Methylocystis hirsuta CSC1, a methanotroph able to accumulate PHAs.</title>
        <authorList>
            <person name="Bordel S."/>
            <person name="Rodriguez E."/>
            <person name="Gancedo J."/>
            <person name="Munoz R."/>
        </authorList>
    </citation>
    <scope>NUCLEOTIDE SEQUENCE [LARGE SCALE GENOMIC DNA]</scope>
    <source>
        <strain evidence="1 2">CSC1</strain>
    </source>
</reference>
<dbReference type="EMBL" id="QWDD01000001">
    <property type="protein sequence ID" value="RNJ51355.1"/>
    <property type="molecule type" value="Genomic_DNA"/>
</dbReference>
<dbReference type="Gene3D" id="2.130.10.10">
    <property type="entry name" value="YVTN repeat-like/Quinoprotein amine dehydrogenase"/>
    <property type="match status" value="1"/>
</dbReference>
<dbReference type="Proteomes" id="UP000268623">
    <property type="component" value="Unassembled WGS sequence"/>
</dbReference>
<dbReference type="RefSeq" id="WP_123177226.1">
    <property type="nucleotide sequence ID" value="NZ_QWDD01000001.1"/>
</dbReference>
<sequence length="590" mass="62042">MSRFGAAAGVFALIIGAVDLAQTEELVTPIVLEATFIDPTTGRESEAVSGTPLLLKAAFRNALLDRPQSLQQPRGLLRPTDGGGGGCAETARALRATGALARGDIALDGQFLALLSKDGHISVVDPQISLATSNILRIIDLKEAPSDLVVNARGALHAILPKRDILARIDVASGVVAPVDGVSAPRAIAPTPDGVAVVTRDSAALLLRNDKVQRIALTFEAQGVRATQDDALLFEGAQTIALVNARGRVVATAPFETASKIAYSPLANAVLELDRTAPVAMLRYFDGAPAQKIALANRADMLTLTPDGRYAIAALRREGKASIIDLALGQMVQAIAFGVALEDLSFTEHSIAMILESRRTAALIARDSIRKGQEPMVRRIPLGPQDGASGEADLGLVAHAPDSETLLIVSPSRDAVLFLADAGVHDSASLHSVNLKGDPPVRLLAVPRGLRETAPGQYEALVTFARGGPHRLLIFDDAKSPLLCRDFAVRPSGVDESQAQVSQEIGLNIEVLRRTAQGLEVDFTLESEGAAAHVLIAQGLLSPWRAEAPVTIADGRHHVVLRSAGPGPLVLYAIYGDGMKTSPRLVESAP</sequence>